<evidence type="ECO:0000256" key="3">
    <source>
        <dbReference type="ARBA" id="ARBA00022603"/>
    </source>
</evidence>
<dbReference type="EMBL" id="WAJR01000013">
    <property type="protein sequence ID" value="KAB1640360.1"/>
    <property type="molecule type" value="Genomic_DNA"/>
</dbReference>
<dbReference type="CDD" id="cd21153">
    <property type="entry name" value="PUA_RlmI"/>
    <property type="match status" value="1"/>
</dbReference>
<dbReference type="RefSeq" id="WP_158049627.1">
    <property type="nucleotide sequence ID" value="NZ_WAJR01000013.1"/>
</dbReference>
<evidence type="ECO:0000256" key="6">
    <source>
        <dbReference type="ARBA" id="ARBA00038091"/>
    </source>
</evidence>
<dbReference type="Proteomes" id="UP000468668">
    <property type="component" value="Unassembled WGS sequence"/>
</dbReference>
<dbReference type="SUPFAM" id="SSF88697">
    <property type="entry name" value="PUA domain-like"/>
    <property type="match status" value="1"/>
</dbReference>
<comment type="caution">
    <text evidence="9">The sequence shown here is derived from an EMBL/GenBank/DDBJ whole genome shotgun (WGS) entry which is preliminary data.</text>
</comment>
<dbReference type="InterPro" id="IPR019614">
    <property type="entry name" value="SAM-dep_methyl-trfase"/>
</dbReference>
<proteinExistence type="inferred from homology"/>
<dbReference type="SUPFAM" id="SSF53335">
    <property type="entry name" value="S-adenosyl-L-methionine-dependent methyltransferases"/>
    <property type="match status" value="1"/>
</dbReference>
<dbReference type="Gene3D" id="2.30.130.10">
    <property type="entry name" value="PUA domain"/>
    <property type="match status" value="1"/>
</dbReference>
<keyword evidence="2" id="KW-0963">Cytoplasm</keyword>
<dbReference type="InterPro" id="IPR015947">
    <property type="entry name" value="PUA-like_sf"/>
</dbReference>
<dbReference type="InterPro" id="IPR041532">
    <property type="entry name" value="RlmI-like_PUA"/>
</dbReference>
<accession>A0A6N6NN95</accession>
<dbReference type="Gene3D" id="3.40.50.150">
    <property type="entry name" value="Vaccinia Virus protein VP39"/>
    <property type="match status" value="1"/>
</dbReference>
<evidence type="ECO:0000256" key="4">
    <source>
        <dbReference type="ARBA" id="ARBA00022679"/>
    </source>
</evidence>
<dbReference type="InterPro" id="IPR036974">
    <property type="entry name" value="PUA_sf"/>
</dbReference>
<evidence type="ECO:0000313" key="9">
    <source>
        <dbReference type="EMBL" id="KAB1640360.1"/>
    </source>
</evidence>
<gene>
    <name evidence="9" type="ORF">F8C90_06305</name>
</gene>
<dbReference type="GO" id="GO:0005737">
    <property type="term" value="C:cytoplasm"/>
    <property type="evidence" value="ECO:0007669"/>
    <property type="project" value="UniProtKB-SubCell"/>
</dbReference>
<dbReference type="GO" id="GO:0008168">
    <property type="term" value="F:methyltransferase activity"/>
    <property type="evidence" value="ECO:0007669"/>
    <property type="project" value="UniProtKB-KW"/>
</dbReference>
<organism evidence="9 10">
    <name type="scientific">Ellagibacter isourolithinifaciens</name>
    <dbReference type="NCBI Taxonomy" id="2137581"/>
    <lineage>
        <taxon>Bacteria</taxon>
        <taxon>Bacillati</taxon>
        <taxon>Actinomycetota</taxon>
        <taxon>Coriobacteriia</taxon>
        <taxon>Eggerthellales</taxon>
        <taxon>Eggerthellaceae</taxon>
        <taxon>Ellagibacter</taxon>
    </lineage>
</organism>
<keyword evidence="5" id="KW-0949">S-adenosyl-L-methionine</keyword>
<evidence type="ECO:0000256" key="2">
    <source>
        <dbReference type="ARBA" id="ARBA00022490"/>
    </source>
</evidence>
<keyword evidence="3 9" id="KW-0489">Methyltransferase</keyword>
<dbReference type="Gene3D" id="3.30.750.80">
    <property type="entry name" value="RNA methyltransferase domain (HRMD) like"/>
    <property type="match status" value="1"/>
</dbReference>
<evidence type="ECO:0000256" key="5">
    <source>
        <dbReference type="ARBA" id="ARBA00022691"/>
    </source>
</evidence>
<feature type="domain" description="RlmI-like PUA" evidence="8">
    <location>
        <begin position="11"/>
        <end position="78"/>
    </location>
</feature>
<reference evidence="9 10" key="1">
    <citation type="submission" date="2019-09" db="EMBL/GenBank/DDBJ databases">
        <title>Whole genome shotgun sequencing (WGS) of Ellagibacter isourolithinifaciens DSM 104140(T) and Adlercreutzia muris DSM 29508(T).</title>
        <authorList>
            <person name="Stoll D.A."/>
            <person name="Danylec N."/>
            <person name="Huch M."/>
        </authorList>
    </citation>
    <scope>NUCLEOTIDE SEQUENCE [LARGE SCALE GENOMIC DNA]</scope>
    <source>
        <strain evidence="9 10">DSM 104140</strain>
    </source>
</reference>
<dbReference type="GeneID" id="98658014"/>
<keyword evidence="10" id="KW-1185">Reference proteome</keyword>
<dbReference type="CDD" id="cd02440">
    <property type="entry name" value="AdoMet_MTases"/>
    <property type="match status" value="1"/>
</dbReference>
<dbReference type="PANTHER" id="PTHR42873:SF1">
    <property type="entry name" value="S-ADENOSYLMETHIONINE-DEPENDENT METHYLTRANSFERASE DOMAIN-CONTAINING PROTEIN"/>
    <property type="match status" value="1"/>
</dbReference>
<dbReference type="AlphaFoldDB" id="A0A6N6NN95"/>
<keyword evidence="4 9" id="KW-0808">Transferase</keyword>
<sequence length="430" mass="47698">MKTLRPYPRATITSKGEHALEKGHPWVYEAEVVSLEPAPGEAAVANGSIVDVVSHKGSYLGSGLLSEKSKIRIRLITRNANDRFDRAFWKRKVQWAWNYRKTVMGADASACRVLFSEADGFPGLVVDRFEDVLVAETLSVGMERLKPMIFPALLEVLAEDGIAIRGLYERNDASTRSLEGLAQTAGWFAGAAEDAACSLDPINPSQPEAAVFGPTTTQIMENGVRYEVDFENGQKTGFFLDQKYNRRAVAQLAAGRRVLDCFTHTGSFALNAAHGGAEYVNAVDISELAVAQARKNAQLNELDGKMDFTAANVFDLLPQLEAAHNRTYDFIVLDPPAFTKSRKTIDSAARGYKEINYRAMKLLPRGGYLATCSCSHFMDTERFRRVVSYAAQDAGVQLRQIEERQQAPDHPILWGVPETDYLKFFLFQVV</sequence>
<dbReference type="CDD" id="cd11572">
    <property type="entry name" value="RlmI_M_like"/>
    <property type="match status" value="1"/>
</dbReference>
<protein>
    <submittedName>
        <fullName evidence="9">Class I SAM-dependent rRNA methyltransferase</fullName>
    </submittedName>
</protein>
<dbReference type="Pfam" id="PF10672">
    <property type="entry name" value="Methyltrans_SAM"/>
    <property type="match status" value="1"/>
</dbReference>
<feature type="domain" description="S-adenosylmethionine-dependent methyltransferase" evidence="7">
    <location>
        <begin position="174"/>
        <end position="376"/>
    </location>
</feature>
<evidence type="ECO:0000313" key="10">
    <source>
        <dbReference type="Proteomes" id="UP000468668"/>
    </source>
</evidence>
<name>A0A6N6NN95_9ACTN</name>
<dbReference type="GO" id="GO:0003723">
    <property type="term" value="F:RNA binding"/>
    <property type="evidence" value="ECO:0007669"/>
    <property type="project" value="InterPro"/>
</dbReference>
<comment type="subcellular location">
    <subcellularLocation>
        <location evidence="1">Cytoplasm</location>
    </subcellularLocation>
</comment>
<evidence type="ECO:0000256" key="1">
    <source>
        <dbReference type="ARBA" id="ARBA00004496"/>
    </source>
</evidence>
<dbReference type="InterPro" id="IPR029063">
    <property type="entry name" value="SAM-dependent_MTases_sf"/>
</dbReference>
<evidence type="ECO:0000259" key="7">
    <source>
        <dbReference type="Pfam" id="PF10672"/>
    </source>
</evidence>
<dbReference type="Pfam" id="PF17785">
    <property type="entry name" value="PUA_3"/>
    <property type="match status" value="1"/>
</dbReference>
<dbReference type="PANTHER" id="PTHR42873">
    <property type="entry name" value="RIBOSOMAL RNA LARGE SUBUNIT METHYLTRANSFERASE"/>
    <property type="match status" value="1"/>
</dbReference>
<dbReference type="GO" id="GO:0032259">
    <property type="term" value="P:methylation"/>
    <property type="evidence" value="ECO:0007669"/>
    <property type="project" value="UniProtKB-KW"/>
</dbReference>
<dbReference type="OrthoDB" id="129465at2"/>
<comment type="similarity">
    <text evidence="6">Belongs to the methyltransferase superfamily. RlmI family.</text>
</comment>
<evidence type="ECO:0000259" key="8">
    <source>
        <dbReference type="Pfam" id="PF17785"/>
    </source>
</evidence>